<organism evidence="1">
    <name type="scientific">Manihot esculenta</name>
    <name type="common">Cassava</name>
    <name type="synonym">Jatropha manihot</name>
    <dbReference type="NCBI Taxonomy" id="3983"/>
    <lineage>
        <taxon>Eukaryota</taxon>
        <taxon>Viridiplantae</taxon>
        <taxon>Streptophyta</taxon>
        <taxon>Embryophyta</taxon>
        <taxon>Tracheophyta</taxon>
        <taxon>Spermatophyta</taxon>
        <taxon>Magnoliopsida</taxon>
        <taxon>eudicotyledons</taxon>
        <taxon>Gunneridae</taxon>
        <taxon>Pentapetalae</taxon>
        <taxon>rosids</taxon>
        <taxon>fabids</taxon>
        <taxon>Malpighiales</taxon>
        <taxon>Euphorbiaceae</taxon>
        <taxon>Crotonoideae</taxon>
        <taxon>Manihoteae</taxon>
        <taxon>Manihot</taxon>
    </lineage>
</organism>
<reference evidence="1" key="1">
    <citation type="submission" date="2016-02" db="EMBL/GenBank/DDBJ databases">
        <title>WGS assembly of Manihot esculenta.</title>
        <authorList>
            <person name="Bredeson J.V."/>
            <person name="Prochnik S.E."/>
            <person name="Lyons J.B."/>
            <person name="Schmutz J."/>
            <person name="Grimwood J."/>
            <person name="Vrebalov J."/>
            <person name="Bart R.S."/>
            <person name="Amuge T."/>
            <person name="Ferguson M.E."/>
            <person name="Green R."/>
            <person name="Putnam N."/>
            <person name="Stites J."/>
            <person name="Rounsley S."/>
            <person name="Rokhsar D.S."/>
        </authorList>
    </citation>
    <scope>NUCLEOTIDE SEQUENCE [LARGE SCALE GENOMIC DNA]</scope>
    <source>
        <tissue evidence="1">Leaf</tissue>
    </source>
</reference>
<dbReference type="AlphaFoldDB" id="A0A2C9VCT1"/>
<evidence type="ECO:0000313" key="1">
    <source>
        <dbReference type="EMBL" id="OAY42876.1"/>
    </source>
</evidence>
<name>A0A2C9VCT1_MANES</name>
<accession>A0A2C9VCT1</accession>
<protein>
    <submittedName>
        <fullName evidence="1">Uncharacterized protein</fullName>
    </submittedName>
</protein>
<dbReference type="EMBL" id="CM004394">
    <property type="protein sequence ID" value="OAY42876.1"/>
    <property type="molecule type" value="Genomic_DNA"/>
</dbReference>
<sequence>MERERERAQEQVKKLAFLFLYTGSDYFVVKGPTIDVHRTAPFLCPTRRLPLLHMHRGSLPSYCSERRLVRRWLIERRKWVAWSAPPSPLSFMERLKSSQFEISVVCPNSDN</sequence>
<gene>
    <name evidence="1" type="ORF">MANES_08G023100</name>
</gene>
<proteinExistence type="predicted"/>